<reference evidence="6" key="1">
    <citation type="submission" date="2017-04" db="EMBL/GenBank/DDBJ databases">
        <authorList>
            <person name="Varghese N."/>
            <person name="Submissions S."/>
        </authorList>
    </citation>
    <scope>NUCLEOTIDE SEQUENCE [LARGE SCALE GENOMIC DNA]</scope>
    <source>
        <strain evidence="6">CGMCC 1.12708</strain>
    </source>
</reference>
<name>A0A1W1Z281_9FLAO</name>
<keyword evidence="1" id="KW-0808">Transferase</keyword>
<keyword evidence="6" id="KW-1185">Reference proteome</keyword>
<keyword evidence="4" id="KW-1133">Transmembrane helix</keyword>
<dbReference type="AlphaFoldDB" id="A0A1W1Z281"/>
<protein>
    <recommendedName>
        <fullName evidence="7">Histidine kinase-, DNA gyrase B-, and HSP90-like ATPase</fullName>
    </recommendedName>
</protein>
<keyword evidence="2" id="KW-0418">Kinase</keyword>
<gene>
    <name evidence="5" type="ORF">SAMN06296427_102126</name>
</gene>
<dbReference type="GO" id="GO:0016301">
    <property type="term" value="F:kinase activity"/>
    <property type="evidence" value="ECO:0007669"/>
    <property type="project" value="UniProtKB-KW"/>
</dbReference>
<keyword evidence="4" id="KW-0472">Membrane</keyword>
<evidence type="ECO:0000256" key="2">
    <source>
        <dbReference type="ARBA" id="ARBA00022777"/>
    </source>
</evidence>
<evidence type="ECO:0000256" key="4">
    <source>
        <dbReference type="SAM" id="Phobius"/>
    </source>
</evidence>
<dbReference type="SUPFAM" id="SSF48452">
    <property type="entry name" value="TPR-like"/>
    <property type="match status" value="1"/>
</dbReference>
<dbReference type="GO" id="GO:0000160">
    <property type="term" value="P:phosphorelay signal transduction system"/>
    <property type="evidence" value="ECO:0007669"/>
    <property type="project" value="UniProtKB-KW"/>
</dbReference>
<evidence type="ECO:0000313" key="5">
    <source>
        <dbReference type="EMBL" id="SMC42494.1"/>
    </source>
</evidence>
<keyword evidence="4" id="KW-0812">Transmembrane</keyword>
<feature type="transmembrane region" description="Helical" evidence="4">
    <location>
        <begin position="396"/>
        <end position="415"/>
    </location>
</feature>
<dbReference type="STRING" id="1434700.SAMN06296427_102126"/>
<dbReference type="SUPFAM" id="SSF55874">
    <property type="entry name" value="ATPase domain of HSP90 chaperone/DNA topoisomerase II/histidine kinase"/>
    <property type="match status" value="1"/>
</dbReference>
<dbReference type="PANTHER" id="PTHR24421">
    <property type="entry name" value="NITRATE/NITRITE SENSOR PROTEIN NARX-RELATED"/>
    <property type="match status" value="1"/>
</dbReference>
<dbReference type="EMBL" id="FWXS01000002">
    <property type="protein sequence ID" value="SMC42494.1"/>
    <property type="molecule type" value="Genomic_DNA"/>
</dbReference>
<proteinExistence type="predicted"/>
<dbReference type="Gene3D" id="3.30.565.10">
    <property type="entry name" value="Histidine kinase-like ATPase, C-terminal domain"/>
    <property type="match status" value="1"/>
</dbReference>
<dbReference type="InterPro" id="IPR036890">
    <property type="entry name" value="HATPase_C_sf"/>
</dbReference>
<evidence type="ECO:0000256" key="3">
    <source>
        <dbReference type="ARBA" id="ARBA00023012"/>
    </source>
</evidence>
<organism evidence="5 6">
    <name type="scientific">Moheibacter sediminis</name>
    <dbReference type="NCBI Taxonomy" id="1434700"/>
    <lineage>
        <taxon>Bacteria</taxon>
        <taxon>Pseudomonadati</taxon>
        <taxon>Bacteroidota</taxon>
        <taxon>Flavobacteriia</taxon>
        <taxon>Flavobacteriales</taxon>
        <taxon>Weeksellaceae</taxon>
        <taxon>Moheibacter</taxon>
    </lineage>
</organism>
<dbReference type="PROSITE" id="PS51257">
    <property type="entry name" value="PROKAR_LIPOPROTEIN"/>
    <property type="match status" value="1"/>
</dbReference>
<evidence type="ECO:0000256" key="1">
    <source>
        <dbReference type="ARBA" id="ARBA00022679"/>
    </source>
</evidence>
<evidence type="ECO:0008006" key="7">
    <source>
        <dbReference type="Google" id="ProtNLM"/>
    </source>
</evidence>
<evidence type="ECO:0000313" key="6">
    <source>
        <dbReference type="Proteomes" id="UP000192393"/>
    </source>
</evidence>
<accession>A0A1W1Z281</accession>
<dbReference type="Gene3D" id="1.25.40.10">
    <property type="entry name" value="Tetratricopeptide repeat domain"/>
    <property type="match status" value="1"/>
</dbReference>
<dbReference type="Proteomes" id="UP000192393">
    <property type="component" value="Unassembled WGS sequence"/>
</dbReference>
<dbReference type="InterPro" id="IPR011990">
    <property type="entry name" value="TPR-like_helical_dom_sf"/>
</dbReference>
<sequence length="623" mass="71903">MSYFRGMKLNISCLFLFIFLYFIYSCSDKESSASILNKNNNKDSLQMKNYLQKTILLIDNNDMDSAEISATQLQILSKNTYNHYYSGKVNSILGYLNLIKKNEDSAYLYYSISKNHFLEINDSINTSKVLGNMAIIQSNQGDYSGSEITAINALKFIKDYENQPFKSSIFNCLAISSSNLDNHDESIYWLKKSIESTDDKYSKSLYLNNLSVSHLYLKDYTNSIRILSNLLNDSIVLNNPDLKSKVIDNLAYSKWKQNPKLNLENELNNALEIRIENDDKWGQIASNAHLSEYFSDKNPTSALFYSREMYRLATELKSPDDRLEALQKLISFESPQNSKKYAIQYASLNDSLVKTRNQSKDKFAKIRYDSEKNREENEILRAETAEQQLEIERRKLYGVLFASGIVLICGGFIAFQRIQRIKNQKRINDEIHATENKIAGKVHDDIANNVYGLMSFIEINNDSFNTEKHNLVMEKLDEIYNLSRNISRENSPIETGEKYPDELLGLFSNYKSDKRNVVLIGFEENPWVNVKSEPKIQFYKIIQELLTNMKKHSKASLVVLKFEFNENKLNFFYTDNGIGFIENQPNTKNGIRITENRIEKIKGTISFVSEPNKGLKVNISIPI</sequence>
<dbReference type="InterPro" id="IPR050482">
    <property type="entry name" value="Sensor_HK_TwoCompSys"/>
</dbReference>
<keyword evidence="3" id="KW-0902">Two-component regulatory system</keyword>
<dbReference type="CDD" id="cd16917">
    <property type="entry name" value="HATPase_UhpB-NarQ-NarX-like"/>
    <property type="match status" value="1"/>
</dbReference>